<dbReference type="OrthoDB" id="3358371at2759"/>
<dbReference type="SUPFAM" id="SSF51735">
    <property type="entry name" value="NAD(P)-binding Rossmann-fold domains"/>
    <property type="match status" value="1"/>
</dbReference>
<protein>
    <recommendedName>
        <fullName evidence="3">NmrA-like domain-containing protein</fullName>
    </recommendedName>
</protein>
<dbReference type="InParanoid" id="Q5AQS6"/>
<reference evidence="5" key="1">
    <citation type="journal article" date="2005" name="Nature">
        <title>Sequencing of Aspergillus nidulans and comparative analysis with A. fumigatus and A. oryzae.</title>
        <authorList>
            <person name="Galagan J.E."/>
            <person name="Calvo S.E."/>
            <person name="Cuomo C."/>
            <person name="Ma L.J."/>
            <person name="Wortman J.R."/>
            <person name="Batzoglou S."/>
            <person name="Lee S.I."/>
            <person name="Basturkmen M."/>
            <person name="Spevak C.C."/>
            <person name="Clutterbuck J."/>
            <person name="Kapitonov V."/>
            <person name="Jurka J."/>
            <person name="Scazzocchio C."/>
            <person name="Farman M."/>
            <person name="Butler J."/>
            <person name="Purcell S."/>
            <person name="Harris S."/>
            <person name="Braus G.H."/>
            <person name="Draht O."/>
            <person name="Busch S."/>
            <person name="D'Enfert C."/>
            <person name="Bouchier C."/>
            <person name="Goldman G.H."/>
            <person name="Bell-Pedersen D."/>
            <person name="Griffiths-Jones S."/>
            <person name="Doonan J.H."/>
            <person name="Yu J."/>
            <person name="Vienken K."/>
            <person name="Pain A."/>
            <person name="Freitag M."/>
            <person name="Selker E.U."/>
            <person name="Archer D.B."/>
            <person name="Penalva M.A."/>
            <person name="Oakley B.R."/>
            <person name="Momany M."/>
            <person name="Tanaka T."/>
            <person name="Kumagai T."/>
            <person name="Asai K."/>
            <person name="Machida M."/>
            <person name="Nierman W.C."/>
            <person name="Denning D.W."/>
            <person name="Caddick M."/>
            <person name="Hynes M."/>
            <person name="Paoletti M."/>
            <person name="Fischer R."/>
            <person name="Miller B."/>
            <person name="Dyer P."/>
            <person name="Sachs M.S."/>
            <person name="Osmani S.A."/>
            <person name="Birren B.W."/>
        </authorList>
    </citation>
    <scope>NUCLEOTIDE SEQUENCE [LARGE SCALE GENOMIC DNA]</scope>
    <source>
        <strain evidence="5">FGSC A4 / ATCC 38163 / CBS 112.46 / NRRL 194 / M139</strain>
    </source>
</reference>
<comment type="similarity">
    <text evidence="1">Belongs to the NmrA-type oxidoreductase family.</text>
</comment>
<accession>C8VR59</accession>
<dbReference type="HOGENOM" id="CLU_007383_8_6_1"/>
<accession>Q5AQS6</accession>
<organism evidence="4 5">
    <name type="scientific">Emericella nidulans (strain FGSC A4 / ATCC 38163 / CBS 112.46 / NRRL 194 / M139)</name>
    <name type="common">Aspergillus nidulans</name>
    <dbReference type="NCBI Taxonomy" id="227321"/>
    <lineage>
        <taxon>Eukaryota</taxon>
        <taxon>Fungi</taxon>
        <taxon>Dikarya</taxon>
        <taxon>Ascomycota</taxon>
        <taxon>Pezizomycotina</taxon>
        <taxon>Eurotiomycetes</taxon>
        <taxon>Eurotiomycetidae</taxon>
        <taxon>Eurotiales</taxon>
        <taxon>Aspergillaceae</taxon>
        <taxon>Aspergillus</taxon>
        <taxon>Aspergillus subgen. Nidulantes</taxon>
    </lineage>
</organism>
<dbReference type="EMBL" id="BN001308">
    <property type="protein sequence ID" value="CBF87461.1"/>
    <property type="molecule type" value="Genomic_DNA"/>
</dbReference>
<dbReference type="InterPro" id="IPR051164">
    <property type="entry name" value="NmrA-like_oxidored"/>
</dbReference>
<keyword evidence="5" id="KW-1185">Reference proteome</keyword>
<dbReference type="GeneID" id="2867858"/>
<dbReference type="GO" id="GO:0005634">
    <property type="term" value="C:nucleus"/>
    <property type="evidence" value="ECO:0000318"/>
    <property type="project" value="GO_Central"/>
</dbReference>
<dbReference type="Gene3D" id="3.40.50.720">
    <property type="entry name" value="NAD(P)-binding Rossmann-like Domain"/>
    <property type="match status" value="1"/>
</dbReference>
<dbReference type="Proteomes" id="UP000000560">
    <property type="component" value="Chromosome VIII"/>
</dbReference>
<name>Q5AQS6_EMENI</name>
<dbReference type="KEGG" id="ani:ANIA_09354"/>
<evidence type="ECO:0000256" key="2">
    <source>
        <dbReference type="ARBA" id="ARBA00022857"/>
    </source>
</evidence>
<dbReference type="OMA" id="DYWAGFM"/>
<dbReference type="PANTHER" id="PTHR42748:SF28">
    <property type="entry name" value="NMRA-LIKE DOMAIN-CONTAINING PROTEIN"/>
    <property type="match status" value="1"/>
</dbReference>
<dbReference type="RefSeq" id="XP_682623.1">
    <property type="nucleotide sequence ID" value="XM_677531.1"/>
</dbReference>
<proteinExistence type="inferred from homology"/>
<dbReference type="VEuPathDB" id="FungiDB:AN9354"/>
<evidence type="ECO:0000256" key="1">
    <source>
        <dbReference type="ARBA" id="ARBA00006328"/>
    </source>
</evidence>
<keyword evidence="2" id="KW-0521">NADP</keyword>
<evidence type="ECO:0000313" key="4">
    <source>
        <dbReference type="EMBL" id="CBF87461.1"/>
    </source>
</evidence>
<gene>
    <name evidence="4" type="ORF">ANIA_09354</name>
</gene>
<dbReference type="InterPro" id="IPR036291">
    <property type="entry name" value="NAD(P)-bd_dom_sf"/>
</dbReference>
<dbReference type="InterPro" id="IPR008030">
    <property type="entry name" value="NmrA-like"/>
</dbReference>
<dbReference type="eggNOG" id="KOG4169">
    <property type="taxonomic scope" value="Eukaryota"/>
</dbReference>
<dbReference type="AlphaFoldDB" id="Q5AQS6"/>
<evidence type="ECO:0000313" key="5">
    <source>
        <dbReference type="Proteomes" id="UP000000560"/>
    </source>
</evidence>
<dbReference type="Gene3D" id="3.90.25.10">
    <property type="entry name" value="UDP-galactose 4-epimerase, domain 1"/>
    <property type="match status" value="1"/>
</dbReference>
<sequence>MSKVITVVGATGTQGGSVVTALHDLVDRTYIVRAITRNPSSAAAQTLLDKNIEVIEADLHDLSSLISAFKGSYAVFAVTNFFENLPTHGIEGAMELETNAGINLAKAAAATETLKHYVWSTLPDSKTNSEGRIAVPYYESKNAVDRYIRSVPELLQKTTFVWLGWVCAFGGIGVRNYVTFLGVDPATKVPLLGDEKVNSGLFVKAILDQPEKTLSGKTVSAVLEQRSIGDVVEAFGKAKGVQARCVKIDREVYRVLWPVWGDVLDISHAYLEDAGGKAFSAKDEEVLTKEDLGVDGLAGIEEAFEKVPLLG</sequence>
<reference evidence="5" key="2">
    <citation type="journal article" date="2009" name="Fungal Genet. Biol.">
        <title>The 2008 update of the Aspergillus nidulans genome annotation: a community effort.</title>
        <authorList>
            <person name="Wortman J.R."/>
            <person name="Gilsenan J.M."/>
            <person name="Joardar V."/>
            <person name="Deegan J."/>
            <person name="Clutterbuck J."/>
            <person name="Andersen M.R."/>
            <person name="Archer D."/>
            <person name="Bencina M."/>
            <person name="Braus G."/>
            <person name="Coutinho P."/>
            <person name="von Dohren H."/>
            <person name="Doonan J."/>
            <person name="Driessen A.J."/>
            <person name="Durek P."/>
            <person name="Espeso E."/>
            <person name="Fekete E."/>
            <person name="Flipphi M."/>
            <person name="Estrada C.G."/>
            <person name="Geysens S."/>
            <person name="Goldman G."/>
            <person name="de Groot P.W."/>
            <person name="Hansen K."/>
            <person name="Harris S.D."/>
            <person name="Heinekamp T."/>
            <person name="Helmstaedt K."/>
            <person name="Henrissat B."/>
            <person name="Hofmann G."/>
            <person name="Homan T."/>
            <person name="Horio T."/>
            <person name="Horiuchi H."/>
            <person name="James S."/>
            <person name="Jones M."/>
            <person name="Karaffa L."/>
            <person name="Karanyi Z."/>
            <person name="Kato M."/>
            <person name="Keller N."/>
            <person name="Kelly D.E."/>
            <person name="Kiel J.A."/>
            <person name="Kim J.M."/>
            <person name="van der Klei I.J."/>
            <person name="Klis F.M."/>
            <person name="Kovalchuk A."/>
            <person name="Krasevec N."/>
            <person name="Kubicek C.P."/>
            <person name="Liu B."/>
            <person name="Maccabe A."/>
            <person name="Meyer V."/>
            <person name="Mirabito P."/>
            <person name="Miskei M."/>
            <person name="Mos M."/>
            <person name="Mullins J."/>
            <person name="Nelson D.R."/>
            <person name="Nielsen J."/>
            <person name="Oakley B.R."/>
            <person name="Osmani S.A."/>
            <person name="Pakula T."/>
            <person name="Paszewski A."/>
            <person name="Paulsen I."/>
            <person name="Pilsyk S."/>
            <person name="Pocsi I."/>
            <person name="Punt P.J."/>
            <person name="Ram A.F."/>
            <person name="Ren Q."/>
            <person name="Robellet X."/>
            <person name="Robson G."/>
            <person name="Seiboth B."/>
            <person name="van Solingen P."/>
            <person name="Specht T."/>
            <person name="Sun J."/>
            <person name="Taheri-Talesh N."/>
            <person name="Takeshita N."/>
            <person name="Ussery D."/>
            <person name="vanKuyk P.A."/>
            <person name="Visser H."/>
            <person name="van de Vondervoort P.J."/>
            <person name="de Vries R.P."/>
            <person name="Walton J."/>
            <person name="Xiang X."/>
            <person name="Xiong Y."/>
            <person name="Zeng A.P."/>
            <person name="Brandt B.W."/>
            <person name="Cornell M.J."/>
            <person name="van den Hondel C.A."/>
            <person name="Visser J."/>
            <person name="Oliver S.G."/>
            <person name="Turner G."/>
        </authorList>
    </citation>
    <scope>GENOME REANNOTATION</scope>
    <source>
        <strain evidence="5">FGSC A4 / ATCC 38163 / CBS 112.46 / NRRL 194 / M139</strain>
    </source>
</reference>
<dbReference type="Pfam" id="PF05368">
    <property type="entry name" value="NmrA"/>
    <property type="match status" value="1"/>
</dbReference>
<feature type="domain" description="NmrA-like" evidence="3">
    <location>
        <begin position="1"/>
        <end position="259"/>
    </location>
</feature>
<evidence type="ECO:0000259" key="3">
    <source>
        <dbReference type="Pfam" id="PF05368"/>
    </source>
</evidence>
<dbReference type="PANTHER" id="PTHR42748">
    <property type="entry name" value="NITROGEN METABOLITE REPRESSION PROTEIN NMRA FAMILY MEMBER"/>
    <property type="match status" value="1"/>
</dbReference>
<dbReference type="STRING" id="227321.Q5AQS6"/>